<feature type="domain" description="HMG box" evidence="6">
    <location>
        <begin position="1"/>
        <end position="59"/>
    </location>
</feature>
<organism evidence="7 8">
    <name type="scientific">Papaver somniferum</name>
    <name type="common">Opium poppy</name>
    <dbReference type="NCBI Taxonomy" id="3469"/>
    <lineage>
        <taxon>Eukaryota</taxon>
        <taxon>Viridiplantae</taxon>
        <taxon>Streptophyta</taxon>
        <taxon>Embryophyta</taxon>
        <taxon>Tracheophyta</taxon>
        <taxon>Spermatophyta</taxon>
        <taxon>Magnoliopsida</taxon>
        <taxon>Ranunculales</taxon>
        <taxon>Papaveraceae</taxon>
        <taxon>Papaveroideae</taxon>
        <taxon>Papaver</taxon>
    </lineage>
</organism>
<evidence type="ECO:0000313" key="8">
    <source>
        <dbReference type="Proteomes" id="UP000316621"/>
    </source>
</evidence>
<dbReference type="STRING" id="3469.A0A4Y7K4X4"/>
<dbReference type="InterPro" id="IPR031061">
    <property type="entry name" value="HMGB_plant"/>
</dbReference>
<dbReference type="AlphaFoldDB" id="A0A4Y7K4X4"/>
<protein>
    <recommendedName>
        <fullName evidence="6">HMG box domain-containing protein</fullName>
    </recommendedName>
</protein>
<dbReference type="PANTHER" id="PTHR46261:SF35">
    <property type="entry name" value="HIGH MOBILITY GROUP B PROTEIN 4-RELATED"/>
    <property type="match status" value="1"/>
</dbReference>
<feature type="domain" description="HMG box" evidence="6">
    <location>
        <begin position="82"/>
        <end position="129"/>
    </location>
</feature>
<feature type="region of interest" description="Disordered" evidence="5">
    <location>
        <begin position="51"/>
        <end position="82"/>
    </location>
</feature>
<dbReference type="Proteomes" id="UP000316621">
    <property type="component" value="Chromosome 6"/>
</dbReference>
<evidence type="ECO:0000256" key="4">
    <source>
        <dbReference type="PROSITE-ProRule" id="PRU00267"/>
    </source>
</evidence>
<evidence type="ECO:0000259" key="6">
    <source>
        <dbReference type="PROSITE" id="PS50118"/>
    </source>
</evidence>
<name>A0A4Y7K4X4_PAPSO</name>
<dbReference type="Gramene" id="RZC67392">
    <property type="protein sequence ID" value="RZC67392"/>
    <property type="gene ID" value="C5167_011076"/>
</dbReference>
<dbReference type="Pfam" id="PF00505">
    <property type="entry name" value="HMG_box"/>
    <property type="match status" value="3"/>
</dbReference>
<evidence type="ECO:0000256" key="1">
    <source>
        <dbReference type="ARBA" id="ARBA00004123"/>
    </source>
</evidence>
<proteinExistence type="predicted"/>
<dbReference type="SMART" id="SM00398">
    <property type="entry name" value="HMG"/>
    <property type="match status" value="3"/>
</dbReference>
<evidence type="ECO:0000256" key="5">
    <source>
        <dbReference type="SAM" id="MobiDB-lite"/>
    </source>
</evidence>
<sequence>MEEFSETFKHEHPNYKSFAIVGKAGGEKWRSMSPAERGVYEAKAEARRTHYINSIQASDEDESDSDDSEEVVDDSLPDTVEPRRPASAFFCFLDEFRHTYKSKHPNNKSVSAVGKAGGDKWRSLSDASEGVVSDEDESDDSFDSNESESDEDNESEEVDQDRPERPSSAYFIFMEKFRQAYKEKHPNNRSVCVVGKAGGDRWKSMSDSEKAPYVAMEKQRKIEYLKYWEAHEKKAVSPWKVQTLKDTGISLGLSFPST</sequence>
<feature type="DNA-binding region" description="HMG box" evidence="4">
    <location>
        <begin position="163"/>
        <end position="232"/>
    </location>
</feature>
<dbReference type="GO" id="GO:0005634">
    <property type="term" value="C:nucleus"/>
    <property type="evidence" value="ECO:0007669"/>
    <property type="project" value="UniProtKB-SubCell"/>
</dbReference>
<gene>
    <name evidence="7" type="ORF">C5167_011076</name>
</gene>
<keyword evidence="8" id="KW-1185">Reference proteome</keyword>
<dbReference type="InterPro" id="IPR036910">
    <property type="entry name" value="HMG_box_dom_sf"/>
</dbReference>
<evidence type="ECO:0000313" key="7">
    <source>
        <dbReference type="EMBL" id="RZC67392.1"/>
    </source>
</evidence>
<feature type="compositionally biased region" description="Acidic residues" evidence="5">
    <location>
        <begin position="58"/>
        <end position="76"/>
    </location>
</feature>
<feature type="DNA-binding region" description="HMG box" evidence="4">
    <location>
        <begin position="82"/>
        <end position="129"/>
    </location>
</feature>
<dbReference type="InterPro" id="IPR009071">
    <property type="entry name" value="HMG_box_dom"/>
</dbReference>
<evidence type="ECO:0000256" key="3">
    <source>
        <dbReference type="ARBA" id="ARBA00023242"/>
    </source>
</evidence>
<feature type="region of interest" description="Disordered" evidence="5">
    <location>
        <begin position="103"/>
        <end position="167"/>
    </location>
</feature>
<dbReference type="Gene3D" id="1.10.30.10">
    <property type="entry name" value="High mobility group box domain"/>
    <property type="match status" value="3"/>
</dbReference>
<feature type="DNA-binding region" description="HMG box" evidence="4">
    <location>
        <begin position="1"/>
        <end position="59"/>
    </location>
</feature>
<dbReference type="PANTHER" id="PTHR46261">
    <property type="entry name" value="HIGH MOBILITY GROUP B PROTEIN 4-RELATED"/>
    <property type="match status" value="1"/>
</dbReference>
<dbReference type="GO" id="GO:0003677">
    <property type="term" value="F:DNA binding"/>
    <property type="evidence" value="ECO:0007669"/>
    <property type="project" value="UniProtKB-UniRule"/>
</dbReference>
<dbReference type="SUPFAM" id="SSF47095">
    <property type="entry name" value="HMG-box"/>
    <property type="match status" value="3"/>
</dbReference>
<feature type="compositionally biased region" description="Acidic residues" evidence="5">
    <location>
        <begin position="132"/>
        <end position="159"/>
    </location>
</feature>
<feature type="domain" description="HMG box" evidence="6">
    <location>
        <begin position="163"/>
        <end position="232"/>
    </location>
</feature>
<dbReference type="EMBL" id="CM010720">
    <property type="protein sequence ID" value="RZC67392.1"/>
    <property type="molecule type" value="Genomic_DNA"/>
</dbReference>
<comment type="subcellular location">
    <subcellularLocation>
        <location evidence="1">Nucleus</location>
    </subcellularLocation>
</comment>
<evidence type="ECO:0000256" key="2">
    <source>
        <dbReference type="ARBA" id="ARBA00023125"/>
    </source>
</evidence>
<keyword evidence="3 4" id="KW-0539">Nucleus</keyword>
<dbReference type="PROSITE" id="PS50118">
    <property type="entry name" value="HMG_BOX_2"/>
    <property type="match status" value="3"/>
</dbReference>
<keyword evidence="2 4" id="KW-0238">DNA-binding</keyword>
<accession>A0A4Y7K4X4</accession>
<reference evidence="7 8" key="1">
    <citation type="journal article" date="2018" name="Science">
        <title>The opium poppy genome and morphinan production.</title>
        <authorList>
            <person name="Guo L."/>
            <person name="Winzer T."/>
            <person name="Yang X."/>
            <person name="Li Y."/>
            <person name="Ning Z."/>
            <person name="He Z."/>
            <person name="Teodor R."/>
            <person name="Lu Y."/>
            <person name="Bowser T.A."/>
            <person name="Graham I.A."/>
            <person name="Ye K."/>
        </authorList>
    </citation>
    <scope>NUCLEOTIDE SEQUENCE [LARGE SCALE GENOMIC DNA]</scope>
    <source>
        <strain evidence="8">cv. HN1</strain>
        <tissue evidence="7">Leaves</tissue>
    </source>
</reference>
<dbReference type="CDD" id="cd22005">
    <property type="entry name" value="HMG-box_AtHMGB1-like"/>
    <property type="match status" value="1"/>
</dbReference>